<keyword evidence="3" id="KW-0560">Oxidoreductase</keyword>
<evidence type="ECO:0000313" key="6">
    <source>
        <dbReference type="EMBL" id="CAH0373249.1"/>
    </source>
</evidence>
<evidence type="ECO:0000256" key="4">
    <source>
        <dbReference type="ARBA" id="ARBA00030643"/>
    </source>
</evidence>
<feature type="domain" description="Peptide methionine sulphoxide reductase MsrA" evidence="5">
    <location>
        <begin position="48"/>
        <end position="213"/>
    </location>
</feature>
<dbReference type="AlphaFoldDB" id="A0A8J2SUR7"/>
<evidence type="ECO:0000256" key="2">
    <source>
        <dbReference type="ARBA" id="ARBA00012502"/>
    </source>
</evidence>
<protein>
    <recommendedName>
        <fullName evidence="2">peptide-methionine (S)-S-oxide reductase</fullName>
        <ecNumber evidence="2">1.8.4.11</ecNumber>
    </recommendedName>
    <alternativeName>
        <fullName evidence="4">Peptide-methionine (S)-S-oxide reductase</fullName>
    </alternativeName>
</protein>
<evidence type="ECO:0000256" key="3">
    <source>
        <dbReference type="ARBA" id="ARBA00023002"/>
    </source>
</evidence>
<evidence type="ECO:0000259" key="5">
    <source>
        <dbReference type="Pfam" id="PF01625"/>
    </source>
</evidence>
<reference evidence="6" key="1">
    <citation type="submission" date="2021-11" db="EMBL/GenBank/DDBJ databases">
        <authorList>
            <consortium name="Genoscope - CEA"/>
            <person name="William W."/>
        </authorList>
    </citation>
    <scope>NUCLEOTIDE SEQUENCE</scope>
</reference>
<dbReference type="InterPro" id="IPR002569">
    <property type="entry name" value="Met_Sox_Rdtase_MsrA_dom"/>
</dbReference>
<organism evidence="6 7">
    <name type="scientific">Pelagomonas calceolata</name>
    <dbReference type="NCBI Taxonomy" id="35677"/>
    <lineage>
        <taxon>Eukaryota</taxon>
        <taxon>Sar</taxon>
        <taxon>Stramenopiles</taxon>
        <taxon>Ochrophyta</taxon>
        <taxon>Pelagophyceae</taxon>
        <taxon>Pelagomonadales</taxon>
        <taxon>Pelagomonadaceae</taxon>
        <taxon>Pelagomonas</taxon>
    </lineage>
</organism>
<comment type="caution">
    <text evidence="6">The sequence shown here is derived from an EMBL/GenBank/DDBJ whole genome shotgun (WGS) entry which is preliminary data.</text>
</comment>
<dbReference type="Gene3D" id="3.30.1060.10">
    <property type="entry name" value="Peptide methionine sulphoxide reductase MsrA"/>
    <property type="match status" value="1"/>
</dbReference>
<gene>
    <name evidence="6" type="ORF">PECAL_4P04300</name>
</gene>
<dbReference type="EMBL" id="CAKKNE010000004">
    <property type="protein sequence ID" value="CAH0373249.1"/>
    <property type="molecule type" value="Genomic_DNA"/>
</dbReference>
<dbReference type="OrthoDB" id="443672at2759"/>
<name>A0A8J2SUR7_9STRA</name>
<accession>A0A8J2SUR7</accession>
<proteinExistence type="inferred from homology"/>
<dbReference type="EC" id="1.8.4.11" evidence="2"/>
<comment type="similarity">
    <text evidence="1">Belongs to the MsrA Met sulfoxide reductase family.</text>
</comment>
<sequence>MKLYLLAAAAHALKAPTRRSLIAATGAALVAPLTGQPAVAANDELVDVYFGCGCFWHVQHEFVEAERKILGRKDKELTSRAGYAGGNNGKTQPCYHNLQGKNDYGKLGHAEVVGMKIPASKYEDFAREYFKLLGPDGSRPDQFGDRGPEYRNLIGVPGGKESPFVQSLLSATKKEGDKVDFAKGKGNDADLKALVWIMDTDQHPFWRGETYHQFHDGFARGENYPDAYNSLRDGLLEDTACPPF</sequence>
<dbReference type="GO" id="GO:0008113">
    <property type="term" value="F:peptide-methionine (S)-S-oxide reductase activity"/>
    <property type="evidence" value="ECO:0007669"/>
    <property type="project" value="UniProtKB-EC"/>
</dbReference>
<dbReference type="SUPFAM" id="SSF55068">
    <property type="entry name" value="Peptide methionine sulfoxide reductase"/>
    <property type="match status" value="1"/>
</dbReference>
<keyword evidence="7" id="KW-1185">Reference proteome</keyword>
<dbReference type="Pfam" id="PF01625">
    <property type="entry name" value="PMSR"/>
    <property type="match status" value="1"/>
</dbReference>
<dbReference type="Proteomes" id="UP000789595">
    <property type="component" value="Unassembled WGS sequence"/>
</dbReference>
<evidence type="ECO:0000313" key="7">
    <source>
        <dbReference type="Proteomes" id="UP000789595"/>
    </source>
</evidence>
<evidence type="ECO:0000256" key="1">
    <source>
        <dbReference type="ARBA" id="ARBA00005591"/>
    </source>
</evidence>
<dbReference type="InterPro" id="IPR036509">
    <property type="entry name" value="Met_Sox_Rdtase_MsrA_sf"/>
</dbReference>